<dbReference type="EMBL" id="CP002736">
    <property type="protein sequence ID" value="AEF94543.1"/>
    <property type="molecule type" value="Genomic_DNA"/>
</dbReference>
<dbReference type="Proteomes" id="UP000009226">
    <property type="component" value="Chromosome"/>
</dbReference>
<dbReference type="HOGENOM" id="CLU_2342172_0_0_9"/>
<dbReference type="KEGG" id="dca:Desca_1695"/>
<gene>
    <name evidence="1" type="ordered locus">Desca_1695</name>
</gene>
<evidence type="ECO:0000313" key="2">
    <source>
        <dbReference type="Proteomes" id="UP000009226"/>
    </source>
</evidence>
<dbReference type="AlphaFoldDB" id="F6B7I9"/>
<sequence length="97" mass="10957">MSDLEAFAVKVLQTIEDVRRGCYFPEAVMEPVMLSMDITEEEAIKALSYCIDQGWLSVKGRNPKFFLRPGYVAAFPVIISQKGLEFLKQFKVGGESF</sequence>
<dbReference type="RefSeq" id="WP_003543307.1">
    <property type="nucleotide sequence ID" value="NC_015565.1"/>
</dbReference>
<accession>F6B7I9</accession>
<keyword evidence="2" id="KW-1185">Reference proteome</keyword>
<evidence type="ECO:0000313" key="1">
    <source>
        <dbReference type="EMBL" id="AEF94543.1"/>
    </source>
</evidence>
<dbReference type="eggNOG" id="ENOG502ZE7G">
    <property type="taxonomic scope" value="Bacteria"/>
</dbReference>
<reference evidence="1 2" key="1">
    <citation type="submission" date="2011-05" db="EMBL/GenBank/DDBJ databases">
        <title>Complete sequence of Desulfotomaculum carboxydivorans CO-1-SRB.</title>
        <authorList>
            <consortium name="US DOE Joint Genome Institute"/>
            <person name="Lucas S."/>
            <person name="Han J."/>
            <person name="Lapidus A."/>
            <person name="Cheng J.-F."/>
            <person name="Goodwin L."/>
            <person name="Pitluck S."/>
            <person name="Peters L."/>
            <person name="Mikhailova N."/>
            <person name="Lu M."/>
            <person name="Han C."/>
            <person name="Tapia R."/>
            <person name="Land M."/>
            <person name="Hauser L."/>
            <person name="Kyrpides N."/>
            <person name="Ivanova N."/>
            <person name="Pagani I."/>
            <person name="Stams A."/>
            <person name="Plugge C."/>
            <person name="Muyzer G."/>
            <person name="Kuever J."/>
            <person name="Parshina S."/>
            <person name="Ivanova A."/>
            <person name="Nazina T."/>
            <person name="Woyke T."/>
        </authorList>
    </citation>
    <scope>NUCLEOTIDE SEQUENCE [LARGE SCALE GENOMIC DNA]</scope>
    <source>
        <strain evidence="2">DSM 14880 / VKM B-2319 / CO-1-SRB</strain>
    </source>
</reference>
<name>F6B7I9_DESCC</name>
<organism evidence="1 2">
    <name type="scientific">Desulfotomaculum nigrificans (strain DSM 14880 / VKM B-2319 / CO-1-SRB)</name>
    <name type="common">Desulfotomaculum carboxydivorans</name>
    <dbReference type="NCBI Taxonomy" id="868595"/>
    <lineage>
        <taxon>Bacteria</taxon>
        <taxon>Bacillati</taxon>
        <taxon>Bacillota</taxon>
        <taxon>Clostridia</taxon>
        <taxon>Eubacteriales</taxon>
        <taxon>Desulfotomaculaceae</taxon>
        <taxon>Desulfotomaculum</taxon>
    </lineage>
</organism>
<protein>
    <submittedName>
        <fullName evidence="1">Uncharacterized protein</fullName>
    </submittedName>
</protein>
<proteinExistence type="predicted"/>